<evidence type="ECO:0000256" key="1">
    <source>
        <dbReference type="ARBA" id="ARBA00009741"/>
    </source>
</evidence>
<dbReference type="AlphaFoldDB" id="A0A841H4Y5"/>
<dbReference type="EC" id="2.1.1.-" evidence="6"/>
<gene>
    <name evidence="6" type="primary">prmA</name>
    <name evidence="7" type="ORF">HNQ61_004668</name>
</gene>
<keyword evidence="7" id="KW-0687">Ribonucleoprotein</keyword>
<dbReference type="RefSeq" id="WP_170040055.1">
    <property type="nucleotide sequence ID" value="NZ_JABDTL010000002.1"/>
</dbReference>
<dbReference type="CDD" id="cd02440">
    <property type="entry name" value="AdoMet_MTases"/>
    <property type="match status" value="1"/>
</dbReference>
<evidence type="ECO:0000256" key="4">
    <source>
        <dbReference type="ARBA" id="ARBA00022679"/>
    </source>
</evidence>
<keyword evidence="5 6" id="KW-0949">S-adenosyl-L-methionine</keyword>
<accession>A0A841H4Y5</accession>
<keyword evidence="3 6" id="KW-0489">Methyltransferase</keyword>
<evidence type="ECO:0000256" key="5">
    <source>
        <dbReference type="ARBA" id="ARBA00022691"/>
    </source>
</evidence>
<dbReference type="InterPro" id="IPR004498">
    <property type="entry name" value="Ribosomal_PrmA_MeTrfase"/>
</dbReference>
<keyword evidence="8" id="KW-1185">Reference proteome</keyword>
<sequence length="291" mass="31154">MTGPDRWLVVTVRVADPELLPLAADVLGPHGGGAVLEAEGGVVAYVVPPADADAFADALRAELADELPDSAAPEVSWRWQENEDWALKWKQGLGPRQVTERLVVKPTWTEWEARPGQIVIDIDPQMAFGTGEHATTRGCLRLLDDALRPGDRVVDIGSGSAILAIAAARLGAGEVIAVEYDPDANINARENLEMNGGESIRIIEAMADPVLLQELGQFDLILANILSGVIRPLLPAFRAALGGSADGRLIVSGILRTESPDVIRDAVAAGFRVERIDAEEEWWSALLLTVA</sequence>
<evidence type="ECO:0000256" key="6">
    <source>
        <dbReference type="HAMAP-Rule" id="MF_00735"/>
    </source>
</evidence>
<dbReference type="PIRSF" id="PIRSF000401">
    <property type="entry name" value="RPL11_MTase"/>
    <property type="match status" value="1"/>
</dbReference>
<organism evidence="7 8">
    <name type="scientific">Longimicrobium terrae</name>
    <dbReference type="NCBI Taxonomy" id="1639882"/>
    <lineage>
        <taxon>Bacteria</taxon>
        <taxon>Pseudomonadati</taxon>
        <taxon>Gemmatimonadota</taxon>
        <taxon>Longimicrobiia</taxon>
        <taxon>Longimicrobiales</taxon>
        <taxon>Longimicrobiaceae</taxon>
        <taxon>Longimicrobium</taxon>
    </lineage>
</organism>
<dbReference type="Proteomes" id="UP000582837">
    <property type="component" value="Unassembled WGS sequence"/>
</dbReference>
<dbReference type="PANTHER" id="PTHR43648:SF1">
    <property type="entry name" value="ELECTRON TRANSFER FLAVOPROTEIN BETA SUBUNIT LYSINE METHYLTRANSFERASE"/>
    <property type="match status" value="1"/>
</dbReference>
<dbReference type="GO" id="GO:0005737">
    <property type="term" value="C:cytoplasm"/>
    <property type="evidence" value="ECO:0007669"/>
    <property type="project" value="UniProtKB-SubCell"/>
</dbReference>
<comment type="caution">
    <text evidence="7">The sequence shown here is derived from an EMBL/GenBank/DDBJ whole genome shotgun (WGS) entry which is preliminary data.</text>
</comment>
<dbReference type="InterPro" id="IPR029063">
    <property type="entry name" value="SAM-dependent_MTases_sf"/>
</dbReference>
<comment type="caution">
    <text evidence="6">Lacks conserved residue(s) required for the propagation of feature annotation.</text>
</comment>
<comment type="function">
    <text evidence="6">Methylates ribosomal protein L11.</text>
</comment>
<keyword evidence="2 6" id="KW-0963">Cytoplasm</keyword>
<dbReference type="Gene3D" id="3.40.50.150">
    <property type="entry name" value="Vaccinia Virus protein VP39"/>
    <property type="match status" value="1"/>
</dbReference>
<reference evidence="7 8" key="1">
    <citation type="submission" date="2020-08" db="EMBL/GenBank/DDBJ databases">
        <title>Genomic Encyclopedia of Type Strains, Phase IV (KMG-IV): sequencing the most valuable type-strain genomes for metagenomic binning, comparative biology and taxonomic classification.</title>
        <authorList>
            <person name="Goeker M."/>
        </authorList>
    </citation>
    <scope>NUCLEOTIDE SEQUENCE [LARGE SCALE GENOMIC DNA]</scope>
    <source>
        <strain evidence="7 8">DSM 29007</strain>
    </source>
</reference>
<evidence type="ECO:0000313" key="7">
    <source>
        <dbReference type="EMBL" id="MBB6073002.1"/>
    </source>
</evidence>
<evidence type="ECO:0000256" key="2">
    <source>
        <dbReference type="ARBA" id="ARBA00022490"/>
    </source>
</evidence>
<keyword evidence="4 6" id="KW-0808">Transferase</keyword>
<dbReference type="GO" id="GO:0032259">
    <property type="term" value="P:methylation"/>
    <property type="evidence" value="ECO:0007669"/>
    <property type="project" value="UniProtKB-KW"/>
</dbReference>
<comment type="catalytic activity">
    <reaction evidence="6">
        <text>L-lysyl-[protein] + 3 S-adenosyl-L-methionine = N(6),N(6),N(6)-trimethyl-L-lysyl-[protein] + 3 S-adenosyl-L-homocysteine + 3 H(+)</text>
        <dbReference type="Rhea" id="RHEA:54192"/>
        <dbReference type="Rhea" id="RHEA-COMP:9752"/>
        <dbReference type="Rhea" id="RHEA-COMP:13826"/>
        <dbReference type="ChEBI" id="CHEBI:15378"/>
        <dbReference type="ChEBI" id="CHEBI:29969"/>
        <dbReference type="ChEBI" id="CHEBI:57856"/>
        <dbReference type="ChEBI" id="CHEBI:59789"/>
        <dbReference type="ChEBI" id="CHEBI:61961"/>
    </reaction>
</comment>
<dbReference type="GO" id="GO:0008276">
    <property type="term" value="F:protein methyltransferase activity"/>
    <property type="evidence" value="ECO:0007669"/>
    <property type="project" value="UniProtKB-UniRule"/>
</dbReference>
<dbReference type="PANTHER" id="PTHR43648">
    <property type="entry name" value="ELECTRON TRANSFER FLAVOPROTEIN BETA SUBUNIT LYSINE METHYLTRANSFERASE"/>
    <property type="match status" value="1"/>
</dbReference>
<proteinExistence type="inferred from homology"/>
<dbReference type="HAMAP" id="MF_00735">
    <property type="entry name" value="Methyltr_PrmA"/>
    <property type="match status" value="1"/>
</dbReference>
<comment type="subcellular location">
    <subcellularLocation>
        <location evidence="6">Cytoplasm</location>
    </subcellularLocation>
</comment>
<evidence type="ECO:0000256" key="3">
    <source>
        <dbReference type="ARBA" id="ARBA00022603"/>
    </source>
</evidence>
<keyword evidence="7" id="KW-0689">Ribosomal protein</keyword>
<dbReference type="Pfam" id="PF06325">
    <property type="entry name" value="PrmA"/>
    <property type="match status" value="1"/>
</dbReference>
<name>A0A841H4Y5_9BACT</name>
<dbReference type="GO" id="GO:0005840">
    <property type="term" value="C:ribosome"/>
    <property type="evidence" value="ECO:0007669"/>
    <property type="project" value="UniProtKB-KW"/>
</dbReference>
<comment type="similarity">
    <text evidence="1 6">Belongs to the methyltransferase superfamily. PrmA family.</text>
</comment>
<dbReference type="EMBL" id="JACHIA010000020">
    <property type="protein sequence ID" value="MBB6073002.1"/>
    <property type="molecule type" value="Genomic_DNA"/>
</dbReference>
<protein>
    <recommendedName>
        <fullName evidence="6">Ribosomal protein L11 methyltransferase</fullName>
        <shortName evidence="6">L11 Mtase</shortName>
        <ecNumber evidence="6">2.1.1.-</ecNumber>
    </recommendedName>
</protein>
<dbReference type="InterPro" id="IPR050078">
    <property type="entry name" value="Ribosomal_L11_MeTrfase_PrmA"/>
</dbReference>
<dbReference type="SUPFAM" id="SSF53335">
    <property type="entry name" value="S-adenosyl-L-methionine-dependent methyltransferases"/>
    <property type="match status" value="1"/>
</dbReference>
<evidence type="ECO:0000313" key="8">
    <source>
        <dbReference type="Proteomes" id="UP000582837"/>
    </source>
</evidence>